<evidence type="ECO:0000256" key="8">
    <source>
        <dbReference type="ARBA" id="ARBA00022737"/>
    </source>
</evidence>
<keyword evidence="4" id="KW-0963">Cytoplasm</keyword>
<dbReference type="Pfam" id="PF00656">
    <property type="entry name" value="Peptidase_C14"/>
    <property type="match status" value="2"/>
</dbReference>
<dbReference type="PROSITE" id="PS01122">
    <property type="entry name" value="CASPASE_CYS"/>
    <property type="match status" value="1"/>
</dbReference>
<reference evidence="21 22" key="1">
    <citation type="submission" date="2018-03" db="EMBL/GenBank/DDBJ databases">
        <title>Draft genome sequence of Rohu Carp (Labeo rohita).</title>
        <authorList>
            <person name="Das P."/>
            <person name="Kushwaha B."/>
            <person name="Joshi C.G."/>
            <person name="Kumar D."/>
            <person name="Nagpure N.S."/>
            <person name="Sahoo L."/>
            <person name="Das S.P."/>
            <person name="Bit A."/>
            <person name="Patnaik S."/>
            <person name="Meher P.K."/>
            <person name="Jayasankar P."/>
            <person name="Koringa P.G."/>
            <person name="Patel N.V."/>
            <person name="Hinsu A.T."/>
            <person name="Kumar R."/>
            <person name="Pandey M."/>
            <person name="Agarwal S."/>
            <person name="Srivastava S."/>
            <person name="Singh M."/>
            <person name="Iquebal M.A."/>
            <person name="Jaiswal S."/>
            <person name="Angadi U.B."/>
            <person name="Kumar N."/>
            <person name="Raza M."/>
            <person name="Shah T.M."/>
            <person name="Rai A."/>
            <person name="Jena J.K."/>
        </authorList>
    </citation>
    <scope>NUCLEOTIDE SEQUENCE [LARGE SCALE GENOMIC DNA]</scope>
    <source>
        <strain evidence="21">DASCIFA01</strain>
        <tissue evidence="21">Testis</tissue>
    </source>
</reference>
<dbReference type="Pfam" id="PF01335">
    <property type="entry name" value="DED"/>
    <property type="match status" value="1"/>
</dbReference>
<dbReference type="PANTHER" id="PTHR48169:SF7">
    <property type="entry name" value="CASPASE 10"/>
    <property type="match status" value="1"/>
</dbReference>
<dbReference type="PROSITE" id="PS50207">
    <property type="entry name" value="CASPASE_P10"/>
    <property type="match status" value="2"/>
</dbReference>
<keyword evidence="10" id="KW-0788">Thiol protease</keyword>
<dbReference type="InterPro" id="IPR001875">
    <property type="entry name" value="DED_dom"/>
</dbReference>
<evidence type="ECO:0007829" key="23">
    <source>
        <dbReference type="PeptideAtlas" id="A0A498NNJ3"/>
    </source>
</evidence>
<dbReference type="PRINTS" id="PR00376">
    <property type="entry name" value="IL1BCENZYME"/>
</dbReference>
<evidence type="ECO:0000256" key="3">
    <source>
        <dbReference type="ARBA" id="ARBA00010134"/>
    </source>
</evidence>
<dbReference type="FunFam" id="3.40.50.1460:FF:000008">
    <property type="entry name" value="caspase-8 isoform X1"/>
    <property type="match status" value="1"/>
</dbReference>
<evidence type="ECO:0000256" key="11">
    <source>
        <dbReference type="ARBA" id="ARBA00023145"/>
    </source>
</evidence>
<evidence type="ECO:0000256" key="1">
    <source>
        <dbReference type="ARBA" id="ARBA00004123"/>
    </source>
</evidence>
<keyword evidence="7" id="KW-0053">Apoptosis</keyword>
<keyword evidence="11" id="KW-0865">Zymogen</keyword>
<evidence type="ECO:0000259" key="18">
    <source>
        <dbReference type="PROSITE" id="PS50168"/>
    </source>
</evidence>
<evidence type="ECO:0000256" key="10">
    <source>
        <dbReference type="ARBA" id="ARBA00022807"/>
    </source>
</evidence>
<dbReference type="SUPFAM" id="SSF52129">
    <property type="entry name" value="Caspase-like"/>
    <property type="match status" value="2"/>
</dbReference>
<keyword evidence="6" id="KW-0645">Protease</keyword>
<keyword evidence="5" id="KW-0597">Phosphoprotein</keyword>
<dbReference type="GO" id="GO:0051604">
    <property type="term" value="P:protein maturation"/>
    <property type="evidence" value="ECO:0007669"/>
    <property type="project" value="UniProtKB-ARBA"/>
</dbReference>
<dbReference type="GO" id="GO:0005886">
    <property type="term" value="C:plasma membrane"/>
    <property type="evidence" value="ECO:0007669"/>
    <property type="project" value="UniProtKB-ARBA"/>
</dbReference>
<dbReference type="GO" id="GO:0032991">
    <property type="term" value="C:protein-containing complex"/>
    <property type="evidence" value="ECO:0007669"/>
    <property type="project" value="UniProtKB-ARBA"/>
</dbReference>
<dbReference type="STRING" id="84645.A0A498NNJ3"/>
<evidence type="ECO:0000313" key="21">
    <source>
        <dbReference type="EMBL" id="RXN33473.1"/>
    </source>
</evidence>
<comment type="similarity">
    <text evidence="3 16">Belongs to the peptidase C14A family.</text>
</comment>
<gene>
    <name evidence="21" type="ORF">ROHU_015533</name>
</gene>
<dbReference type="Gene3D" id="3.40.50.1460">
    <property type="match status" value="2"/>
</dbReference>
<keyword evidence="8" id="KW-0677">Repeat</keyword>
<dbReference type="InterPro" id="IPR011029">
    <property type="entry name" value="DEATH-like_dom_sf"/>
</dbReference>
<evidence type="ECO:0000256" key="17">
    <source>
        <dbReference type="SAM" id="MobiDB-lite"/>
    </source>
</evidence>
<dbReference type="InterPro" id="IPR001309">
    <property type="entry name" value="Pept_C14_p20"/>
</dbReference>
<evidence type="ECO:0000256" key="2">
    <source>
        <dbReference type="ARBA" id="ARBA00004496"/>
    </source>
</evidence>
<dbReference type="InterPro" id="IPR029030">
    <property type="entry name" value="Caspase-like_dom_sf"/>
</dbReference>
<dbReference type="GO" id="GO:0004197">
    <property type="term" value="F:cysteine-type endopeptidase activity"/>
    <property type="evidence" value="ECO:0007669"/>
    <property type="project" value="InterPro"/>
</dbReference>
<feature type="compositionally biased region" description="Polar residues" evidence="17">
    <location>
        <begin position="534"/>
        <end position="544"/>
    </location>
</feature>
<dbReference type="InterPro" id="IPR033139">
    <property type="entry name" value="Caspase_cys_AS"/>
</dbReference>
<evidence type="ECO:0000259" key="19">
    <source>
        <dbReference type="PROSITE" id="PS50207"/>
    </source>
</evidence>
<dbReference type="AlphaFoldDB" id="A0A498NNJ3"/>
<evidence type="ECO:0000256" key="7">
    <source>
        <dbReference type="ARBA" id="ARBA00022703"/>
    </source>
</evidence>
<feature type="domain" description="Caspase family p20" evidence="20">
    <location>
        <begin position="581"/>
        <end position="703"/>
    </location>
</feature>
<evidence type="ECO:0000256" key="14">
    <source>
        <dbReference type="ARBA" id="ARBA00066479"/>
    </source>
</evidence>
<evidence type="ECO:0000256" key="4">
    <source>
        <dbReference type="ARBA" id="ARBA00022490"/>
    </source>
</evidence>
<comment type="subcellular location">
    <subcellularLocation>
        <location evidence="2">Cytoplasm</location>
    </subcellularLocation>
    <subcellularLocation>
        <location evidence="1">Nucleus</location>
    </subcellularLocation>
</comment>
<dbReference type="CDD" id="cd08792">
    <property type="entry name" value="DED_Caspase_8_10_r1"/>
    <property type="match status" value="1"/>
</dbReference>
<feature type="domain" description="Caspase family p10" evidence="19">
    <location>
        <begin position="731"/>
        <end position="818"/>
    </location>
</feature>
<evidence type="ECO:0000256" key="9">
    <source>
        <dbReference type="ARBA" id="ARBA00022801"/>
    </source>
</evidence>
<comment type="catalytic activity">
    <reaction evidence="13">
        <text>Strict requirement for Asp at position P1 and has a preferred cleavage sequence of (Leu/Asp/Val)-Glu-Thr-Asp-|-(Gly/Ser/Ala).</text>
        <dbReference type="EC" id="3.4.22.61"/>
    </reaction>
</comment>
<dbReference type="CDD" id="cd00032">
    <property type="entry name" value="CASc"/>
    <property type="match status" value="2"/>
</dbReference>
<dbReference type="InterPro" id="IPR002138">
    <property type="entry name" value="Pept_C14_p10"/>
</dbReference>
<evidence type="ECO:0000256" key="16">
    <source>
        <dbReference type="RuleBase" id="RU003971"/>
    </source>
</evidence>
<dbReference type="EC" id="3.4.22.61" evidence="14"/>
<keyword evidence="12" id="KW-0539">Nucleus</keyword>
<dbReference type="InterPro" id="IPR011600">
    <property type="entry name" value="Pept_C14_caspase"/>
</dbReference>
<sequence length="819" mass="92093">MEESESTQNETEELKASFNAVEFICNIAPKDLDQCLFADSLVTVSDSGRELGDFSLSVSKASYNEELCYLLHANSHGTIDDIPCGTSIIAYISGNLEILEENHHEYVKLEKNTVDRKVHIVKQDDQLVVNRIISENERALGCKKQMIGEELVDIFGIERTVSSGKDSSGTWHCYFLPDGASLFYIMKQNMDPLTFHKIDEGLERSEVDQLKFLCMDLIPKKRLETVNDAKELFMRLDEQTLLDDKLLIPELLITIGRNDLLGILGMSKADVERNLQQRDASSKGVSAYRKMLFRLSEDMTEDNLGSVKFLVKLPKAKLGRSATGEYYNVTQRPLGYCLIINNFNFKKMSPLSNRTGTDKDRVIVQNDLTASEMKDVIRQFAKEDHTRMGAFVCCVLSHGEKGTVLGIDAKEVEIRELTKPIAECHTLATKPKLFFIQACQGSVGQNGVWTTDAPDQNPTEEDPYEDDAYNPACRSIPIEADMLIGMATVEHYQSFRHTREGSIYIQELCHQLEQCCPRKEDILSILTKMGKTGTGSNKSQGNQNEQKKLQASDGSKRKKTVKRNSQAMSTQRECYSMSKRPLGHCLIINNFNFEGTSLGNRRGTDKDKDDLTRVFQNMFFKVEVRDDLQASDMLTVIKEFAERDHSQMDAFVCCILSHGKKGSVLGTDGIPVPISELTQLFAECRTLVKKPKIFFIQACQDNEAQQGVLIADGLVKTTEEGTFEQGSHTAASHSVHKDADFLIGIATVESYKSFRHVKDGSIFIQELCKQLESGCRRKEDIHSILTKVNNIVSSKILQGSKQMPEVRYTLTKTLVLPMQ</sequence>
<keyword evidence="22" id="KW-1185">Reference proteome</keyword>
<dbReference type="InterPro" id="IPR048777">
    <property type="entry name" value="CATIP_N"/>
</dbReference>
<evidence type="ECO:0000313" key="22">
    <source>
        <dbReference type="Proteomes" id="UP000290572"/>
    </source>
</evidence>
<evidence type="ECO:0000256" key="15">
    <source>
        <dbReference type="ARBA" id="ARBA00068172"/>
    </source>
</evidence>
<feature type="region of interest" description="Disordered" evidence="17">
    <location>
        <begin position="532"/>
        <end position="573"/>
    </location>
</feature>
<feature type="compositionally biased region" description="Polar residues" evidence="17">
    <location>
        <begin position="563"/>
        <end position="573"/>
    </location>
</feature>
<dbReference type="Pfam" id="PF21772">
    <property type="entry name" value="CATIP_N"/>
    <property type="match status" value="1"/>
</dbReference>
<dbReference type="SMART" id="SM00115">
    <property type="entry name" value="CASc"/>
    <property type="match status" value="2"/>
</dbReference>
<feature type="domain" description="Caspase family p20" evidence="20">
    <location>
        <begin position="333"/>
        <end position="443"/>
    </location>
</feature>
<dbReference type="GO" id="GO:0006915">
    <property type="term" value="P:apoptotic process"/>
    <property type="evidence" value="ECO:0007669"/>
    <property type="project" value="UniProtKB-KW"/>
</dbReference>
<dbReference type="PROSITE" id="PS50208">
    <property type="entry name" value="CASPASE_P20"/>
    <property type="match status" value="2"/>
</dbReference>
<keyword evidence="23" id="KW-1267">Proteomics identification</keyword>
<comment type="caution">
    <text evidence="21">The sequence shown here is derived from an EMBL/GenBank/DDBJ whole genome shotgun (WGS) entry which is preliminary data.</text>
</comment>
<dbReference type="GO" id="GO:0043065">
    <property type="term" value="P:positive regulation of apoptotic process"/>
    <property type="evidence" value="ECO:0007669"/>
    <property type="project" value="UniProtKB-ARBA"/>
</dbReference>
<dbReference type="GO" id="GO:0005634">
    <property type="term" value="C:nucleus"/>
    <property type="evidence" value="ECO:0007669"/>
    <property type="project" value="UniProtKB-SubCell"/>
</dbReference>
<dbReference type="SUPFAM" id="SSF47986">
    <property type="entry name" value="DEATH domain"/>
    <property type="match status" value="1"/>
</dbReference>
<dbReference type="PROSITE" id="PS50168">
    <property type="entry name" value="DED"/>
    <property type="match status" value="1"/>
</dbReference>
<organism evidence="21 22">
    <name type="scientific">Labeo rohita</name>
    <name type="common">Indian major carp</name>
    <name type="synonym">Cyprinus rohita</name>
    <dbReference type="NCBI Taxonomy" id="84645"/>
    <lineage>
        <taxon>Eukaryota</taxon>
        <taxon>Metazoa</taxon>
        <taxon>Chordata</taxon>
        <taxon>Craniata</taxon>
        <taxon>Vertebrata</taxon>
        <taxon>Euteleostomi</taxon>
        <taxon>Actinopterygii</taxon>
        <taxon>Neopterygii</taxon>
        <taxon>Teleostei</taxon>
        <taxon>Ostariophysi</taxon>
        <taxon>Cypriniformes</taxon>
        <taxon>Cyprinidae</taxon>
        <taxon>Labeoninae</taxon>
        <taxon>Labeonini</taxon>
        <taxon>Labeo</taxon>
    </lineage>
</organism>
<evidence type="ECO:0000259" key="20">
    <source>
        <dbReference type="PROSITE" id="PS50208"/>
    </source>
</evidence>
<dbReference type="GO" id="GO:0006508">
    <property type="term" value="P:proteolysis"/>
    <property type="evidence" value="ECO:0007669"/>
    <property type="project" value="UniProtKB-KW"/>
</dbReference>
<accession>A0A498NNJ3</accession>
<proteinExistence type="evidence at protein level"/>
<name>A0A498NNJ3_LABRO</name>
<dbReference type="PANTHER" id="PTHR48169">
    <property type="entry name" value="DED DOMAIN-CONTAINING PROTEIN"/>
    <property type="match status" value="1"/>
</dbReference>
<keyword evidence="9" id="KW-0378">Hydrolase</keyword>
<dbReference type="Gene3D" id="1.10.533.10">
    <property type="entry name" value="Death Domain, Fas"/>
    <property type="match status" value="1"/>
</dbReference>
<evidence type="ECO:0000256" key="5">
    <source>
        <dbReference type="ARBA" id="ARBA00022553"/>
    </source>
</evidence>
<dbReference type="Proteomes" id="UP000290572">
    <property type="component" value="Unassembled WGS sequence"/>
</dbReference>
<evidence type="ECO:0000256" key="6">
    <source>
        <dbReference type="ARBA" id="ARBA00022670"/>
    </source>
</evidence>
<feature type="domain" description="Caspase family p10" evidence="19">
    <location>
        <begin position="472"/>
        <end position="514"/>
    </location>
</feature>
<feature type="domain" description="DED" evidence="18">
    <location>
        <begin position="190"/>
        <end position="266"/>
    </location>
</feature>
<dbReference type="EMBL" id="QBIY01011265">
    <property type="protein sequence ID" value="RXN33473.1"/>
    <property type="molecule type" value="Genomic_DNA"/>
</dbReference>
<dbReference type="GO" id="GO:0005737">
    <property type="term" value="C:cytoplasm"/>
    <property type="evidence" value="ECO:0007669"/>
    <property type="project" value="UniProtKB-SubCell"/>
</dbReference>
<protein>
    <recommendedName>
        <fullName evidence="15">Caspase-8</fullName>
        <ecNumber evidence="14">3.4.22.61</ecNumber>
    </recommendedName>
</protein>
<dbReference type="InterPro" id="IPR015917">
    <property type="entry name" value="Pept_C14A"/>
</dbReference>
<evidence type="ECO:0000256" key="13">
    <source>
        <dbReference type="ARBA" id="ARBA00051626"/>
    </source>
</evidence>
<dbReference type="SMART" id="SM00031">
    <property type="entry name" value="DED"/>
    <property type="match status" value="1"/>
</dbReference>
<evidence type="ECO:0000256" key="12">
    <source>
        <dbReference type="ARBA" id="ARBA00023242"/>
    </source>
</evidence>